<name>A0A543HHV1_9MICO</name>
<dbReference type="Proteomes" id="UP000316747">
    <property type="component" value="Unassembled WGS sequence"/>
</dbReference>
<dbReference type="AlphaFoldDB" id="A0A543HHV1"/>
<evidence type="ECO:0000313" key="4">
    <source>
        <dbReference type="Proteomes" id="UP000316747"/>
    </source>
</evidence>
<dbReference type="EMBL" id="VFPM01000003">
    <property type="protein sequence ID" value="TQM57900.1"/>
    <property type="molecule type" value="Genomic_DNA"/>
</dbReference>
<dbReference type="SUPFAM" id="SSF53756">
    <property type="entry name" value="UDP-Glycosyltransferase/glycogen phosphorylase"/>
    <property type="match status" value="1"/>
</dbReference>
<dbReference type="Gene3D" id="3.40.50.2000">
    <property type="entry name" value="Glycogen Phosphorylase B"/>
    <property type="match status" value="2"/>
</dbReference>
<keyword evidence="2 3" id="KW-0808">Transferase</keyword>
<dbReference type="GO" id="GO:0008713">
    <property type="term" value="F:ADP-heptose-lipopolysaccharide heptosyltransferase activity"/>
    <property type="evidence" value="ECO:0007669"/>
    <property type="project" value="TreeGrafter"/>
</dbReference>
<dbReference type="CDD" id="cd03789">
    <property type="entry name" value="GT9_LPS_heptosyltransferase"/>
    <property type="match status" value="1"/>
</dbReference>
<evidence type="ECO:0000313" key="3">
    <source>
        <dbReference type="EMBL" id="TQM57900.1"/>
    </source>
</evidence>
<sequence>MRRRVLVLRALGLGDVLTAVPALRAVRRGLPDHELVLAAPAPMDALVKGAGLVDRVHPAYGLGPLGWKGPPPDVAVNLHGCGPESHLLLRDLDPGRLVAFARAELGVAGPAWVSGEHEVHRWCRLVSSAGWAVDPRDLRLDSPRATNPAPGAVVVHPGAAAPSRRWPVGRFARVANWLQDRDHRVVVTGSPDEVELADQVAAQAGLPSRAVLAGRTDLAALSALVAGARLVVSGDTGVAHLAYAHGTPSVVVFGPTSPDEWGPPASGPHTVVWKGKSRQAAGGGGDPHGTDLDSALAATGVSEVISAIRDRLEGSRIHDERRAAAAPLWT</sequence>
<keyword evidence="4" id="KW-1185">Reference proteome</keyword>
<proteinExistence type="predicted"/>
<gene>
    <name evidence="3" type="ORF">FBY41_3238</name>
</gene>
<dbReference type="PANTHER" id="PTHR30160">
    <property type="entry name" value="TETRAACYLDISACCHARIDE 4'-KINASE-RELATED"/>
    <property type="match status" value="1"/>
</dbReference>
<organism evidence="3 4">
    <name type="scientific">Humibacillus xanthopallidus</name>
    <dbReference type="NCBI Taxonomy" id="412689"/>
    <lineage>
        <taxon>Bacteria</taxon>
        <taxon>Bacillati</taxon>
        <taxon>Actinomycetota</taxon>
        <taxon>Actinomycetes</taxon>
        <taxon>Micrococcales</taxon>
        <taxon>Intrasporangiaceae</taxon>
        <taxon>Humibacillus</taxon>
    </lineage>
</organism>
<comment type="caution">
    <text evidence="3">The sequence shown here is derived from an EMBL/GenBank/DDBJ whole genome shotgun (WGS) entry which is preliminary data.</text>
</comment>
<dbReference type="InterPro" id="IPR002201">
    <property type="entry name" value="Glyco_trans_9"/>
</dbReference>
<evidence type="ECO:0000256" key="1">
    <source>
        <dbReference type="ARBA" id="ARBA00022676"/>
    </source>
</evidence>
<protein>
    <submittedName>
        <fullName evidence="3">ADP-heptose:LPS heptosyltransferase</fullName>
    </submittedName>
</protein>
<dbReference type="GO" id="GO:0009244">
    <property type="term" value="P:lipopolysaccharide core region biosynthetic process"/>
    <property type="evidence" value="ECO:0007669"/>
    <property type="project" value="TreeGrafter"/>
</dbReference>
<evidence type="ECO:0000256" key="2">
    <source>
        <dbReference type="ARBA" id="ARBA00022679"/>
    </source>
</evidence>
<dbReference type="InterPro" id="IPR051199">
    <property type="entry name" value="LPS_LOS_Heptosyltrfase"/>
</dbReference>
<dbReference type="Pfam" id="PF01075">
    <property type="entry name" value="Glyco_transf_9"/>
    <property type="match status" value="1"/>
</dbReference>
<keyword evidence="1" id="KW-0328">Glycosyltransferase</keyword>
<dbReference type="PANTHER" id="PTHR30160:SF1">
    <property type="entry name" value="LIPOPOLYSACCHARIDE 1,2-N-ACETYLGLUCOSAMINETRANSFERASE-RELATED"/>
    <property type="match status" value="1"/>
</dbReference>
<dbReference type="RefSeq" id="WP_260439838.1">
    <property type="nucleotide sequence ID" value="NZ_VFPM01000003.1"/>
</dbReference>
<reference evidence="3 4" key="1">
    <citation type="submission" date="2019-06" db="EMBL/GenBank/DDBJ databases">
        <title>Genome sequencing of plant associated microbes to promote plant fitness in Sorghum bicolor and Oryza sativa.</title>
        <authorList>
            <person name="Coleman-Derr D."/>
        </authorList>
    </citation>
    <scope>NUCLEOTIDE SEQUENCE [LARGE SCALE GENOMIC DNA]</scope>
    <source>
        <strain evidence="3 4">KV-663</strain>
    </source>
</reference>
<accession>A0A543HHV1</accession>
<dbReference type="GO" id="GO:0005829">
    <property type="term" value="C:cytosol"/>
    <property type="evidence" value="ECO:0007669"/>
    <property type="project" value="TreeGrafter"/>
</dbReference>